<proteinExistence type="predicted"/>
<dbReference type="EMBL" id="QPFP01000001">
    <property type="protein sequence ID" value="TEB39769.1"/>
    <property type="molecule type" value="Genomic_DNA"/>
</dbReference>
<keyword evidence="2" id="KW-1185">Reference proteome</keyword>
<name>A0A4Y7U1Q3_COPMI</name>
<evidence type="ECO:0000313" key="2">
    <source>
        <dbReference type="Proteomes" id="UP000298030"/>
    </source>
</evidence>
<comment type="caution">
    <text evidence="1">The sequence shown here is derived from an EMBL/GenBank/DDBJ whole genome shotgun (WGS) entry which is preliminary data.</text>
</comment>
<sequence length="163" mass="18248">MILGLCASVSRPILTNVSLRNSLVAYIPRLTSVETVGYVNPWPVLGSPTTARPSRTFHSVYMKPSKMERTSPSASVGILADHRFAKDPNLGPTASSPEVPRPDLPWDESEFGTAKSRLNDADFVKKYLGFTPNAATGAWSIFRREKLEDFLMKYRNYKRELLL</sequence>
<evidence type="ECO:0000313" key="1">
    <source>
        <dbReference type="EMBL" id="TEB39769.1"/>
    </source>
</evidence>
<dbReference type="OrthoDB" id="10554599at2759"/>
<organism evidence="1 2">
    <name type="scientific">Coprinellus micaceus</name>
    <name type="common">Glistening ink-cap mushroom</name>
    <name type="synonym">Coprinus micaceus</name>
    <dbReference type="NCBI Taxonomy" id="71717"/>
    <lineage>
        <taxon>Eukaryota</taxon>
        <taxon>Fungi</taxon>
        <taxon>Dikarya</taxon>
        <taxon>Basidiomycota</taxon>
        <taxon>Agaricomycotina</taxon>
        <taxon>Agaricomycetes</taxon>
        <taxon>Agaricomycetidae</taxon>
        <taxon>Agaricales</taxon>
        <taxon>Agaricineae</taxon>
        <taxon>Psathyrellaceae</taxon>
        <taxon>Coprinellus</taxon>
    </lineage>
</organism>
<dbReference type="AlphaFoldDB" id="A0A4Y7U1Q3"/>
<gene>
    <name evidence="1" type="ORF">FA13DRAFT_1808141</name>
</gene>
<dbReference type="Proteomes" id="UP000298030">
    <property type="component" value="Unassembled WGS sequence"/>
</dbReference>
<accession>A0A4Y7U1Q3</accession>
<reference evidence="1 2" key="1">
    <citation type="journal article" date="2019" name="Nat. Ecol. Evol.">
        <title>Megaphylogeny resolves global patterns of mushroom evolution.</title>
        <authorList>
            <person name="Varga T."/>
            <person name="Krizsan K."/>
            <person name="Foldi C."/>
            <person name="Dima B."/>
            <person name="Sanchez-Garcia M."/>
            <person name="Sanchez-Ramirez S."/>
            <person name="Szollosi G.J."/>
            <person name="Szarkandi J.G."/>
            <person name="Papp V."/>
            <person name="Albert L."/>
            <person name="Andreopoulos W."/>
            <person name="Angelini C."/>
            <person name="Antonin V."/>
            <person name="Barry K.W."/>
            <person name="Bougher N.L."/>
            <person name="Buchanan P."/>
            <person name="Buyck B."/>
            <person name="Bense V."/>
            <person name="Catcheside P."/>
            <person name="Chovatia M."/>
            <person name="Cooper J."/>
            <person name="Damon W."/>
            <person name="Desjardin D."/>
            <person name="Finy P."/>
            <person name="Geml J."/>
            <person name="Haridas S."/>
            <person name="Hughes K."/>
            <person name="Justo A."/>
            <person name="Karasinski D."/>
            <person name="Kautmanova I."/>
            <person name="Kiss B."/>
            <person name="Kocsube S."/>
            <person name="Kotiranta H."/>
            <person name="LaButti K.M."/>
            <person name="Lechner B.E."/>
            <person name="Liimatainen K."/>
            <person name="Lipzen A."/>
            <person name="Lukacs Z."/>
            <person name="Mihaltcheva S."/>
            <person name="Morgado L.N."/>
            <person name="Niskanen T."/>
            <person name="Noordeloos M.E."/>
            <person name="Ohm R.A."/>
            <person name="Ortiz-Santana B."/>
            <person name="Ovrebo C."/>
            <person name="Racz N."/>
            <person name="Riley R."/>
            <person name="Savchenko A."/>
            <person name="Shiryaev A."/>
            <person name="Soop K."/>
            <person name="Spirin V."/>
            <person name="Szebenyi C."/>
            <person name="Tomsovsky M."/>
            <person name="Tulloss R.E."/>
            <person name="Uehling J."/>
            <person name="Grigoriev I.V."/>
            <person name="Vagvolgyi C."/>
            <person name="Papp T."/>
            <person name="Martin F.M."/>
            <person name="Miettinen O."/>
            <person name="Hibbett D.S."/>
            <person name="Nagy L.G."/>
        </authorList>
    </citation>
    <scope>NUCLEOTIDE SEQUENCE [LARGE SCALE GENOMIC DNA]</scope>
    <source>
        <strain evidence="1 2">FP101781</strain>
    </source>
</reference>
<protein>
    <submittedName>
        <fullName evidence="1">Uncharacterized protein</fullName>
    </submittedName>
</protein>